<name>A0A511R6V2_9DEIN</name>
<proteinExistence type="predicted"/>
<dbReference type="InterPro" id="IPR009057">
    <property type="entry name" value="Homeodomain-like_sf"/>
</dbReference>
<evidence type="ECO:0000313" key="1">
    <source>
        <dbReference type="EMBL" id="GEM85368.1"/>
    </source>
</evidence>
<dbReference type="EMBL" id="BJXL01000264">
    <property type="protein sequence ID" value="GEM85368.1"/>
    <property type="molecule type" value="Genomic_DNA"/>
</dbReference>
<accession>A0A511R6V2</accession>
<gene>
    <name evidence="1" type="ORF">MHY01S_35340</name>
</gene>
<dbReference type="Proteomes" id="UP000321197">
    <property type="component" value="Unassembled WGS sequence"/>
</dbReference>
<reference evidence="1 2" key="1">
    <citation type="submission" date="2019-07" db="EMBL/GenBank/DDBJ databases">
        <title>Whole genome shotgun sequence of Meiothermus hypogaeus NBRC 106114.</title>
        <authorList>
            <person name="Hosoyama A."/>
            <person name="Uohara A."/>
            <person name="Ohji S."/>
            <person name="Ichikawa N."/>
        </authorList>
    </citation>
    <scope>NUCLEOTIDE SEQUENCE [LARGE SCALE GENOMIC DNA]</scope>
    <source>
        <strain evidence="1 2">NBRC 106114</strain>
    </source>
</reference>
<evidence type="ECO:0000313" key="2">
    <source>
        <dbReference type="Proteomes" id="UP000321197"/>
    </source>
</evidence>
<dbReference type="RefSeq" id="WP_119342534.1">
    <property type="nucleotide sequence ID" value="NZ_BJXL01000264.1"/>
</dbReference>
<sequence>MGNFRYIELSSEEDERLRAIEQSPHMNKKVRLRSQMVRLSHQRWEMSRIAAYVGCHVRTVGAALKAWTSRKFEGLADRPQKGNRRKLHAEALQFMQDKLAEDRCWNARQLTEAIALELGLQVDEESVRRNLRQLGYTWKRDRYIVAGQPDPQLRQQAEAALETLKRGRSRVGST</sequence>
<protein>
    <recommendedName>
        <fullName evidence="3">Winged helix-turn helix domain-containing protein</fullName>
    </recommendedName>
</protein>
<organism evidence="1 2">
    <name type="scientific">Meiothermus hypogaeus NBRC 106114</name>
    <dbReference type="NCBI Taxonomy" id="1227553"/>
    <lineage>
        <taxon>Bacteria</taxon>
        <taxon>Thermotogati</taxon>
        <taxon>Deinococcota</taxon>
        <taxon>Deinococci</taxon>
        <taxon>Thermales</taxon>
        <taxon>Thermaceae</taxon>
        <taxon>Meiothermus</taxon>
    </lineage>
</organism>
<dbReference type="Pfam" id="PF13565">
    <property type="entry name" value="HTH_32"/>
    <property type="match status" value="1"/>
</dbReference>
<comment type="caution">
    <text evidence="1">The sequence shown here is derived from an EMBL/GenBank/DDBJ whole genome shotgun (WGS) entry which is preliminary data.</text>
</comment>
<evidence type="ECO:0008006" key="3">
    <source>
        <dbReference type="Google" id="ProtNLM"/>
    </source>
</evidence>
<dbReference type="OrthoDB" id="31337at2"/>
<dbReference type="AlphaFoldDB" id="A0A511R6V2"/>
<dbReference type="SUPFAM" id="SSF46689">
    <property type="entry name" value="Homeodomain-like"/>
    <property type="match status" value="1"/>
</dbReference>